<feature type="region of interest" description="Disordered" evidence="1">
    <location>
        <begin position="1"/>
        <end position="42"/>
    </location>
</feature>
<accession>A0A9W6R266</accession>
<dbReference type="AlphaFoldDB" id="A0A9W6R266"/>
<dbReference type="EMBL" id="BSTI01000009">
    <property type="protein sequence ID" value="GLY67784.1"/>
    <property type="molecule type" value="Genomic_DNA"/>
</dbReference>
<dbReference type="Proteomes" id="UP001165136">
    <property type="component" value="Unassembled WGS sequence"/>
</dbReference>
<proteinExistence type="predicted"/>
<evidence type="ECO:0000313" key="2">
    <source>
        <dbReference type="EMBL" id="GLY67784.1"/>
    </source>
</evidence>
<sequence>MSEMDRQRESIRAAREARAGAASRAASGHGTGRLAGPAISPFILAEERRREDEFERELRLRKEHAEREARKAREKLEYLEKHLNPRGDRR</sequence>
<reference evidence="2" key="1">
    <citation type="submission" date="2023-03" db="EMBL/GenBank/DDBJ databases">
        <title>Amycolatopsis taiwanensis NBRC 103393.</title>
        <authorList>
            <person name="Ichikawa N."/>
            <person name="Sato H."/>
            <person name="Tonouchi N."/>
        </authorList>
    </citation>
    <scope>NUCLEOTIDE SEQUENCE</scope>
    <source>
        <strain evidence="2">NBRC 103393</strain>
    </source>
</reference>
<feature type="region of interest" description="Disordered" evidence="1">
    <location>
        <begin position="64"/>
        <end position="90"/>
    </location>
</feature>
<protein>
    <submittedName>
        <fullName evidence="2">Uncharacterized protein</fullName>
    </submittedName>
</protein>
<gene>
    <name evidence="2" type="ORF">Atai01_44030</name>
</gene>
<feature type="compositionally biased region" description="Basic and acidic residues" evidence="1">
    <location>
        <begin position="1"/>
        <end position="18"/>
    </location>
</feature>
<keyword evidence="3" id="KW-1185">Reference proteome</keyword>
<name>A0A9W6R266_9PSEU</name>
<organism evidence="2 3">
    <name type="scientific">Amycolatopsis taiwanensis</name>
    <dbReference type="NCBI Taxonomy" id="342230"/>
    <lineage>
        <taxon>Bacteria</taxon>
        <taxon>Bacillati</taxon>
        <taxon>Actinomycetota</taxon>
        <taxon>Actinomycetes</taxon>
        <taxon>Pseudonocardiales</taxon>
        <taxon>Pseudonocardiaceae</taxon>
        <taxon>Amycolatopsis</taxon>
    </lineage>
</organism>
<evidence type="ECO:0000256" key="1">
    <source>
        <dbReference type="SAM" id="MobiDB-lite"/>
    </source>
</evidence>
<comment type="caution">
    <text evidence="2">The sequence shown here is derived from an EMBL/GenBank/DDBJ whole genome shotgun (WGS) entry which is preliminary data.</text>
</comment>
<evidence type="ECO:0000313" key="3">
    <source>
        <dbReference type="Proteomes" id="UP001165136"/>
    </source>
</evidence>
<dbReference type="RefSeq" id="WP_027941824.1">
    <property type="nucleotide sequence ID" value="NZ_BSTI01000009.1"/>
</dbReference>
<feature type="compositionally biased region" description="Low complexity" evidence="1">
    <location>
        <begin position="19"/>
        <end position="28"/>
    </location>
</feature>